<accession>A0ACB7RKP5</accession>
<evidence type="ECO:0000313" key="1">
    <source>
        <dbReference type="EMBL" id="KAH6922424.1"/>
    </source>
</evidence>
<comment type="caution">
    <text evidence="1">The sequence shown here is derived from an EMBL/GenBank/DDBJ whole genome shotgun (WGS) entry which is preliminary data.</text>
</comment>
<dbReference type="Proteomes" id="UP000821845">
    <property type="component" value="Chromosome 9"/>
</dbReference>
<name>A0ACB7RKP5_HYAAI</name>
<organism evidence="1 2">
    <name type="scientific">Hyalomma asiaticum</name>
    <name type="common">Tick</name>
    <dbReference type="NCBI Taxonomy" id="266040"/>
    <lineage>
        <taxon>Eukaryota</taxon>
        <taxon>Metazoa</taxon>
        <taxon>Ecdysozoa</taxon>
        <taxon>Arthropoda</taxon>
        <taxon>Chelicerata</taxon>
        <taxon>Arachnida</taxon>
        <taxon>Acari</taxon>
        <taxon>Parasitiformes</taxon>
        <taxon>Ixodida</taxon>
        <taxon>Ixodoidea</taxon>
        <taxon>Ixodidae</taxon>
        <taxon>Hyalomminae</taxon>
        <taxon>Hyalomma</taxon>
    </lineage>
</organism>
<sequence length="159" mass="17923">MQSSGIDVKELRREIDDLKQSMEILNGLVETLRSEKAVLAADNKKMLIENSLLSRKVEEIEQYSRINNVEIKGIPCTQGEDCVTILQKPRPQGDCDAHCALRRALLDSLSQGYARHNRGPLQQEMEVAAARRPGTRAYQLRVRAALMDSLCYPSGNQKR</sequence>
<dbReference type="EMBL" id="CM023489">
    <property type="protein sequence ID" value="KAH6922424.1"/>
    <property type="molecule type" value="Genomic_DNA"/>
</dbReference>
<proteinExistence type="predicted"/>
<gene>
    <name evidence="1" type="ORF">HPB50_013597</name>
</gene>
<keyword evidence="2" id="KW-1185">Reference proteome</keyword>
<reference evidence="1" key="1">
    <citation type="submission" date="2020-05" db="EMBL/GenBank/DDBJ databases">
        <title>Large-scale comparative analyses of tick genomes elucidate their genetic diversity and vector capacities.</title>
        <authorList>
            <person name="Jia N."/>
            <person name="Wang J."/>
            <person name="Shi W."/>
            <person name="Du L."/>
            <person name="Sun Y."/>
            <person name="Zhan W."/>
            <person name="Jiang J."/>
            <person name="Wang Q."/>
            <person name="Zhang B."/>
            <person name="Ji P."/>
            <person name="Sakyi L.B."/>
            <person name="Cui X."/>
            <person name="Yuan T."/>
            <person name="Jiang B."/>
            <person name="Yang W."/>
            <person name="Lam T.T.-Y."/>
            <person name="Chang Q."/>
            <person name="Ding S."/>
            <person name="Wang X."/>
            <person name="Zhu J."/>
            <person name="Ruan X."/>
            <person name="Zhao L."/>
            <person name="Wei J."/>
            <person name="Que T."/>
            <person name="Du C."/>
            <person name="Cheng J."/>
            <person name="Dai P."/>
            <person name="Han X."/>
            <person name="Huang E."/>
            <person name="Gao Y."/>
            <person name="Liu J."/>
            <person name="Shao H."/>
            <person name="Ye R."/>
            <person name="Li L."/>
            <person name="Wei W."/>
            <person name="Wang X."/>
            <person name="Wang C."/>
            <person name="Yang T."/>
            <person name="Huo Q."/>
            <person name="Li W."/>
            <person name="Guo W."/>
            <person name="Chen H."/>
            <person name="Zhou L."/>
            <person name="Ni X."/>
            <person name="Tian J."/>
            <person name="Zhou Y."/>
            <person name="Sheng Y."/>
            <person name="Liu T."/>
            <person name="Pan Y."/>
            <person name="Xia L."/>
            <person name="Li J."/>
            <person name="Zhao F."/>
            <person name="Cao W."/>
        </authorList>
    </citation>
    <scope>NUCLEOTIDE SEQUENCE</scope>
    <source>
        <strain evidence="1">Hyas-2018</strain>
    </source>
</reference>
<protein>
    <submittedName>
        <fullName evidence="1">Uncharacterized protein</fullName>
    </submittedName>
</protein>
<evidence type="ECO:0000313" key="2">
    <source>
        <dbReference type="Proteomes" id="UP000821845"/>
    </source>
</evidence>